<dbReference type="AlphaFoldDB" id="A0A9P9KJ19"/>
<dbReference type="RefSeq" id="XP_046053557.1">
    <property type="nucleotide sequence ID" value="XM_046197978.1"/>
</dbReference>
<sequence length="126" mass="13714">MAGLLYGPCLVEILPAMGTPDTQPSQVEHRWSAEGSKKSLQEFRSFSIDRGLQQRLGASPMICGSIVQGVYLSQVLAVDGLMSELAHTMRSAMPNGSQCDACAWPWMGSNLVVTRLAEVVFLERLT</sequence>
<name>A0A9P9KJ19_FUSRE</name>
<evidence type="ECO:0000313" key="2">
    <source>
        <dbReference type="Proteomes" id="UP000720189"/>
    </source>
</evidence>
<keyword evidence="2" id="KW-1185">Reference proteome</keyword>
<dbReference type="GeneID" id="70227932"/>
<comment type="caution">
    <text evidence="1">The sequence shown here is derived from an EMBL/GenBank/DDBJ whole genome shotgun (WGS) entry which is preliminary data.</text>
</comment>
<proteinExistence type="predicted"/>
<accession>A0A9P9KJ19</accession>
<organism evidence="1 2">
    <name type="scientific">Fusarium redolens</name>
    <dbReference type="NCBI Taxonomy" id="48865"/>
    <lineage>
        <taxon>Eukaryota</taxon>
        <taxon>Fungi</taxon>
        <taxon>Dikarya</taxon>
        <taxon>Ascomycota</taxon>
        <taxon>Pezizomycotina</taxon>
        <taxon>Sordariomycetes</taxon>
        <taxon>Hypocreomycetidae</taxon>
        <taxon>Hypocreales</taxon>
        <taxon>Nectriaceae</taxon>
        <taxon>Fusarium</taxon>
        <taxon>Fusarium redolens species complex</taxon>
    </lineage>
</organism>
<dbReference type="Proteomes" id="UP000720189">
    <property type="component" value="Unassembled WGS sequence"/>
</dbReference>
<dbReference type="EMBL" id="JAGMUX010000003">
    <property type="protein sequence ID" value="KAH7264822.1"/>
    <property type="molecule type" value="Genomic_DNA"/>
</dbReference>
<evidence type="ECO:0000313" key="1">
    <source>
        <dbReference type="EMBL" id="KAH7264822.1"/>
    </source>
</evidence>
<gene>
    <name evidence="1" type="ORF">BKA55DRAFT_671778</name>
</gene>
<protein>
    <submittedName>
        <fullName evidence="1">Uncharacterized protein</fullName>
    </submittedName>
</protein>
<reference evidence="1" key="1">
    <citation type="journal article" date="2021" name="Nat. Commun.">
        <title>Genetic determinants of endophytism in the Arabidopsis root mycobiome.</title>
        <authorList>
            <person name="Mesny F."/>
            <person name="Miyauchi S."/>
            <person name="Thiergart T."/>
            <person name="Pickel B."/>
            <person name="Atanasova L."/>
            <person name="Karlsson M."/>
            <person name="Huettel B."/>
            <person name="Barry K.W."/>
            <person name="Haridas S."/>
            <person name="Chen C."/>
            <person name="Bauer D."/>
            <person name="Andreopoulos W."/>
            <person name="Pangilinan J."/>
            <person name="LaButti K."/>
            <person name="Riley R."/>
            <person name="Lipzen A."/>
            <person name="Clum A."/>
            <person name="Drula E."/>
            <person name="Henrissat B."/>
            <person name="Kohler A."/>
            <person name="Grigoriev I.V."/>
            <person name="Martin F.M."/>
            <person name="Hacquard S."/>
        </authorList>
    </citation>
    <scope>NUCLEOTIDE SEQUENCE</scope>
    <source>
        <strain evidence="1">MPI-CAGE-AT-0023</strain>
    </source>
</reference>